<protein>
    <submittedName>
        <fullName evidence="1">Uncharacterized protein</fullName>
    </submittedName>
</protein>
<accession>A0ABX0UHI5</accession>
<gene>
    <name evidence="1" type="ORF">FHS68_001648</name>
</gene>
<evidence type="ECO:0000313" key="2">
    <source>
        <dbReference type="Proteomes" id="UP001179181"/>
    </source>
</evidence>
<dbReference type="EMBL" id="JAASQJ010000002">
    <property type="protein sequence ID" value="NIJ52478.1"/>
    <property type="molecule type" value="Genomic_DNA"/>
</dbReference>
<comment type="caution">
    <text evidence="1">The sequence shown here is derived from an EMBL/GenBank/DDBJ whole genome shotgun (WGS) entry which is preliminary data.</text>
</comment>
<evidence type="ECO:0000313" key="1">
    <source>
        <dbReference type="EMBL" id="NIJ52478.1"/>
    </source>
</evidence>
<name>A0ABX0UHI5_9BACT</name>
<organism evidence="1 2">
    <name type="scientific">Dyadobacter arcticus</name>
    <dbReference type="NCBI Taxonomy" id="1078754"/>
    <lineage>
        <taxon>Bacteria</taxon>
        <taxon>Pseudomonadati</taxon>
        <taxon>Bacteroidota</taxon>
        <taxon>Cytophagia</taxon>
        <taxon>Cytophagales</taxon>
        <taxon>Spirosomataceae</taxon>
        <taxon>Dyadobacter</taxon>
    </lineage>
</organism>
<proteinExistence type="predicted"/>
<keyword evidence="2" id="KW-1185">Reference proteome</keyword>
<reference evidence="1 2" key="1">
    <citation type="submission" date="2020-03" db="EMBL/GenBank/DDBJ databases">
        <title>Genomic Encyclopedia of Type Strains, Phase IV (KMG-IV): sequencing the most valuable type-strain genomes for metagenomic binning, comparative biology and taxonomic classification.</title>
        <authorList>
            <person name="Goeker M."/>
        </authorList>
    </citation>
    <scope>NUCLEOTIDE SEQUENCE [LARGE SCALE GENOMIC DNA]</scope>
    <source>
        <strain evidence="1 2">DSM 102865</strain>
    </source>
</reference>
<sequence>MKKSNVFALIELSKLVDALKKDTRQPSLKERLKAQSSYFNIIDPKYFSESLAAEWTDLQRLASIKGVKRDEDGFMVMNAIRHTVESMTEAECESFVNKVEVLAEKVKEEFAY</sequence>
<dbReference type="Proteomes" id="UP001179181">
    <property type="component" value="Unassembled WGS sequence"/>
</dbReference>
<dbReference type="RefSeq" id="WP_167268979.1">
    <property type="nucleotide sequence ID" value="NZ_JAASQJ010000002.1"/>
</dbReference>